<evidence type="ECO:0000313" key="3">
    <source>
        <dbReference type="EMBL" id="TDR90389.1"/>
    </source>
</evidence>
<feature type="transmembrane region" description="Helical" evidence="2">
    <location>
        <begin position="81"/>
        <end position="100"/>
    </location>
</feature>
<keyword evidence="2" id="KW-0812">Transmembrane</keyword>
<dbReference type="RefSeq" id="WP_208111550.1">
    <property type="nucleotide sequence ID" value="NZ_SNZR01000013.1"/>
</dbReference>
<gene>
    <name evidence="3" type="ORF">EV668_3240</name>
</gene>
<sequence>MSDTSASQNVWSTGLRCRCPRCGEGRLFDGFLRLAPRCEACGLDYSFADPADGPAFFVMMTMAIPVTGFGIWFELVHEPPFWAHLLVTVPLLLLACVPILRPIKGLMVASQYINKAEEARFVLRRPETPPAPPPERQARDANAA</sequence>
<accession>A0A4V3DXX7</accession>
<keyword evidence="4" id="KW-1185">Reference proteome</keyword>
<name>A0A4V3DXX7_9HYPH</name>
<evidence type="ECO:0000256" key="2">
    <source>
        <dbReference type="SAM" id="Phobius"/>
    </source>
</evidence>
<evidence type="ECO:0000256" key="1">
    <source>
        <dbReference type="SAM" id="MobiDB-lite"/>
    </source>
</evidence>
<dbReference type="Pfam" id="PF06170">
    <property type="entry name" value="DUF983"/>
    <property type="match status" value="1"/>
</dbReference>
<dbReference type="InterPro" id="IPR009325">
    <property type="entry name" value="DUF983"/>
</dbReference>
<dbReference type="AlphaFoldDB" id="A0A4V3DXX7"/>
<organism evidence="3 4">
    <name type="scientific">Enterovirga rhinocerotis</name>
    <dbReference type="NCBI Taxonomy" id="1339210"/>
    <lineage>
        <taxon>Bacteria</taxon>
        <taxon>Pseudomonadati</taxon>
        <taxon>Pseudomonadota</taxon>
        <taxon>Alphaproteobacteria</taxon>
        <taxon>Hyphomicrobiales</taxon>
        <taxon>Methylobacteriaceae</taxon>
        <taxon>Enterovirga</taxon>
    </lineage>
</organism>
<dbReference type="EMBL" id="SNZR01000013">
    <property type="protein sequence ID" value="TDR90389.1"/>
    <property type="molecule type" value="Genomic_DNA"/>
</dbReference>
<keyword evidence="2" id="KW-1133">Transmembrane helix</keyword>
<keyword evidence="2" id="KW-0472">Membrane</keyword>
<feature type="region of interest" description="Disordered" evidence="1">
    <location>
        <begin position="123"/>
        <end position="144"/>
    </location>
</feature>
<dbReference type="Proteomes" id="UP000295122">
    <property type="component" value="Unassembled WGS sequence"/>
</dbReference>
<proteinExistence type="predicted"/>
<comment type="caution">
    <text evidence="3">The sequence shown here is derived from an EMBL/GenBank/DDBJ whole genome shotgun (WGS) entry which is preliminary data.</text>
</comment>
<reference evidence="3 4" key="1">
    <citation type="submission" date="2019-03" db="EMBL/GenBank/DDBJ databases">
        <title>Genomic Encyclopedia of Type Strains, Phase IV (KMG-IV): sequencing the most valuable type-strain genomes for metagenomic binning, comparative biology and taxonomic classification.</title>
        <authorList>
            <person name="Goeker M."/>
        </authorList>
    </citation>
    <scope>NUCLEOTIDE SEQUENCE [LARGE SCALE GENOMIC DNA]</scope>
    <source>
        <strain evidence="3 4">DSM 25903</strain>
    </source>
</reference>
<protein>
    <submittedName>
        <fullName evidence="3">Uncharacterized protein (DUF983 family)</fullName>
    </submittedName>
</protein>
<feature type="transmembrane region" description="Helical" evidence="2">
    <location>
        <begin position="55"/>
        <end position="75"/>
    </location>
</feature>
<evidence type="ECO:0000313" key="4">
    <source>
        <dbReference type="Proteomes" id="UP000295122"/>
    </source>
</evidence>